<evidence type="ECO:0000256" key="5">
    <source>
        <dbReference type="ARBA" id="ARBA00022967"/>
    </source>
</evidence>
<dbReference type="FunFam" id="3.30.70.100:FF:000001">
    <property type="entry name" value="ATPase copper transporting beta"/>
    <property type="match status" value="4"/>
</dbReference>
<evidence type="ECO:0000256" key="1">
    <source>
        <dbReference type="ARBA" id="ARBA00004127"/>
    </source>
</evidence>
<reference evidence="8" key="1">
    <citation type="submission" date="2022-07" db="EMBL/GenBank/DDBJ databases">
        <title>Phylogenomic reconstructions and comparative analyses of Kickxellomycotina fungi.</title>
        <authorList>
            <person name="Reynolds N.K."/>
            <person name="Stajich J.E."/>
            <person name="Barry K."/>
            <person name="Grigoriev I.V."/>
            <person name="Crous P."/>
            <person name="Smith M.E."/>
        </authorList>
    </citation>
    <scope>NUCLEOTIDE SEQUENCE</scope>
    <source>
        <strain evidence="8">RSA 567</strain>
    </source>
</reference>
<comment type="caution">
    <text evidence="8">The sequence shown here is derived from an EMBL/GenBank/DDBJ whole genome shotgun (WGS) entry which is preliminary data.</text>
</comment>
<dbReference type="GO" id="GO:0016020">
    <property type="term" value="C:membrane"/>
    <property type="evidence" value="ECO:0007669"/>
    <property type="project" value="TreeGrafter"/>
</dbReference>
<sequence length="567" mass="59873">PGQAVVMFDPQRTSPTAIQATIETCGFAAARIEPSTVLTFRVEGMTCQTCVRSVTQSLAQLPEVITCNVDLTSGTAAVTLQPAATLSAHAIEETIKACGFDAQVMPSTLATHATMAVRIETMTCQSCVKAVSDALKALAGVIDYEVFLADGTATITYDPSVVKSAAIKARIEQCGFDVFDLSPSTSSPSPAPMDEPAQVTLTVKGMTCQSCVKSVTQAVQALVGVQTVDVSLAQESARIQYHRHALTLSELVKTIEQCGFDVFTNSASAREMDAPGTSMSPAVDEGDGAEHALTLVQTKSHPLSTADQAQLLPSAAQPGTLDPGLAQAQVEVRGMTCASCVASIEHAIQGLSGVSSITVSLLAQRATVTFNPDLITDFEVAEAINNIGFDASLLMEANNGHIELQIFGMTCASCVGSIERGLAALSGIIRVTVNLATERATVEFDQNVIGVRTIVDHIQSLGFDAVVADNSTSAQLESLQRTKEILEWRSALTKAVMLGIPVVLLAKVVPHLSFLARFYHLMLLPGLPLGKVLECALTIPVQFGVGKRFYVASYKALRHGNTTMDVL</sequence>
<accession>A0A9W8B2R5</accession>
<dbReference type="PANTHER" id="PTHR43520">
    <property type="entry name" value="ATP7, ISOFORM B"/>
    <property type="match status" value="1"/>
</dbReference>
<keyword evidence="3" id="KW-0406">Ion transport</keyword>
<dbReference type="PROSITE" id="PS50846">
    <property type="entry name" value="HMA_2"/>
    <property type="match status" value="5"/>
</dbReference>
<feature type="non-terminal residue" evidence="8">
    <location>
        <position position="567"/>
    </location>
</feature>
<keyword evidence="4" id="KW-0460">Magnesium</keyword>
<comment type="subcellular location">
    <subcellularLocation>
        <location evidence="1">Endomembrane system</location>
        <topology evidence="1">Multi-pass membrane protein</topology>
    </subcellularLocation>
</comment>
<proteinExistence type="predicted"/>
<keyword evidence="5" id="KW-1278">Translocase</keyword>
<dbReference type="InterPro" id="IPR017969">
    <property type="entry name" value="Heavy-metal-associated_CS"/>
</dbReference>
<organism evidence="8 9">
    <name type="scientific">Dimargaris verticillata</name>
    <dbReference type="NCBI Taxonomy" id="2761393"/>
    <lineage>
        <taxon>Eukaryota</taxon>
        <taxon>Fungi</taxon>
        <taxon>Fungi incertae sedis</taxon>
        <taxon>Zoopagomycota</taxon>
        <taxon>Kickxellomycotina</taxon>
        <taxon>Dimargaritomycetes</taxon>
        <taxon>Dimargaritales</taxon>
        <taxon>Dimargaritaceae</taxon>
        <taxon>Dimargaris</taxon>
    </lineage>
</organism>
<dbReference type="CDD" id="cd00371">
    <property type="entry name" value="HMA"/>
    <property type="match status" value="5"/>
</dbReference>
<dbReference type="InterPro" id="IPR006121">
    <property type="entry name" value="HMA_dom"/>
</dbReference>
<dbReference type="InterPro" id="IPR006122">
    <property type="entry name" value="HMA_Cu_ion-bd"/>
</dbReference>
<dbReference type="Proteomes" id="UP001151582">
    <property type="component" value="Unassembled WGS sequence"/>
</dbReference>
<evidence type="ECO:0000256" key="6">
    <source>
        <dbReference type="ARBA" id="ARBA00023008"/>
    </source>
</evidence>
<feature type="non-terminal residue" evidence="8">
    <location>
        <position position="1"/>
    </location>
</feature>
<dbReference type="PRINTS" id="PR00942">
    <property type="entry name" value="CUATPASEI"/>
</dbReference>
<dbReference type="InterPro" id="IPR036163">
    <property type="entry name" value="HMA_dom_sf"/>
</dbReference>
<keyword evidence="9" id="KW-1185">Reference proteome</keyword>
<keyword evidence="3" id="KW-0187">Copper transport</keyword>
<evidence type="ECO:0000259" key="7">
    <source>
        <dbReference type="PROSITE" id="PS50846"/>
    </source>
</evidence>
<keyword evidence="2" id="KW-0479">Metal-binding</keyword>
<evidence type="ECO:0000256" key="4">
    <source>
        <dbReference type="ARBA" id="ARBA00022842"/>
    </source>
</evidence>
<feature type="domain" description="HMA" evidence="7">
    <location>
        <begin position="113"/>
        <end position="179"/>
    </location>
</feature>
<feature type="domain" description="HMA" evidence="7">
    <location>
        <begin position="400"/>
        <end position="466"/>
    </location>
</feature>
<evidence type="ECO:0000313" key="8">
    <source>
        <dbReference type="EMBL" id="KAJ1971015.1"/>
    </source>
</evidence>
<dbReference type="Pfam" id="PF00403">
    <property type="entry name" value="HMA"/>
    <property type="match status" value="5"/>
</dbReference>
<dbReference type="Gene3D" id="3.30.70.100">
    <property type="match status" value="5"/>
</dbReference>
<name>A0A9W8B2R5_9FUNG</name>
<evidence type="ECO:0000256" key="2">
    <source>
        <dbReference type="ARBA" id="ARBA00022723"/>
    </source>
</evidence>
<dbReference type="SUPFAM" id="SSF55008">
    <property type="entry name" value="HMA, heavy metal-associated domain"/>
    <property type="match status" value="5"/>
</dbReference>
<feature type="domain" description="HMA" evidence="7">
    <location>
        <begin position="197"/>
        <end position="263"/>
    </location>
</feature>
<evidence type="ECO:0000313" key="9">
    <source>
        <dbReference type="Proteomes" id="UP001151582"/>
    </source>
</evidence>
<dbReference type="EMBL" id="JANBQB010001540">
    <property type="protein sequence ID" value="KAJ1971015.1"/>
    <property type="molecule type" value="Genomic_DNA"/>
</dbReference>
<dbReference type="AlphaFoldDB" id="A0A9W8B2R5"/>
<dbReference type="FunFam" id="3.30.70.100:FF:000043">
    <property type="entry name" value="Copper-transporting ATPase 2"/>
    <property type="match status" value="1"/>
</dbReference>
<dbReference type="PANTHER" id="PTHR43520:SF8">
    <property type="entry name" value="P-TYPE CU(+) TRANSPORTER"/>
    <property type="match status" value="1"/>
</dbReference>
<feature type="domain" description="HMA" evidence="7">
    <location>
        <begin position="36"/>
        <end position="103"/>
    </location>
</feature>
<feature type="domain" description="HMA" evidence="7">
    <location>
        <begin position="326"/>
        <end position="392"/>
    </location>
</feature>
<evidence type="ECO:0000256" key="3">
    <source>
        <dbReference type="ARBA" id="ARBA00022796"/>
    </source>
</evidence>
<gene>
    <name evidence="8" type="primary">CCC2_2</name>
    <name evidence="8" type="ORF">H4R34_005876</name>
</gene>
<dbReference type="NCBIfam" id="TIGR00003">
    <property type="entry name" value="copper ion binding protein"/>
    <property type="match status" value="4"/>
</dbReference>
<dbReference type="GO" id="GO:0043682">
    <property type="term" value="F:P-type divalent copper transporter activity"/>
    <property type="evidence" value="ECO:0007669"/>
    <property type="project" value="TreeGrafter"/>
</dbReference>
<dbReference type="GO" id="GO:0005507">
    <property type="term" value="F:copper ion binding"/>
    <property type="evidence" value="ECO:0007669"/>
    <property type="project" value="InterPro"/>
</dbReference>
<keyword evidence="3" id="KW-0813">Transport</keyword>
<dbReference type="GO" id="GO:0055070">
    <property type="term" value="P:copper ion homeostasis"/>
    <property type="evidence" value="ECO:0007669"/>
    <property type="project" value="TreeGrafter"/>
</dbReference>
<dbReference type="OrthoDB" id="432719at2759"/>
<keyword evidence="6" id="KW-0186">Copper</keyword>
<protein>
    <submittedName>
        <fullName evidence="8">Cu(2+)-transporting P-type ATPase</fullName>
    </submittedName>
</protein>
<dbReference type="PROSITE" id="PS01047">
    <property type="entry name" value="HMA_1"/>
    <property type="match status" value="4"/>
</dbReference>